<proteinExistence type="predicted"/>
<organism evidence="2 3">
    <name type="scientific">Pseudomonas schmalbachii</name>
    <dbReference type="NCBI Taxonomy" id="2816993"/>
    <lineage>
        <taxon>Bacteria</taxon>
        <taxon>Pseudomonadati</taxon>
        <taxon>Pseudomonadota</taxon>
        <taxon>Gammaproteobacteria</taxon>
        <taxon>Pseudomonadales</taxon>
        <taxon>Pseudomonadaceae</taxon>
        <taxon>Pseudomonas</taxon>
    </lineage>
</organism>
<protein>
    <submittedName>
        <fullName evidence="2">Uncharacterized protein</fullName>
    </submittedName>
</protein>
<dbReference type="EMBL" id="JAELYA010000006">
    <property type="protein sequence ID" value="MBO3276906.1"/>
    <property type="molecule type" value="Genomic_DNA"/>
</dbReference>
<comment type="caution">
    <text evidence="2">The sequence shown here is derived from an EMBL/GenBank/DDBJ whole genome shotgun (WGS) entry which is preliminary data.</text>
</comment>
<keyword evidence="1" id="KW-0732">Signal</keyword>
<dbReference type="RefSeq" id="WP_208315118.1">
    <property type="nucleotide sequence ID" value="NZ_JAELYA010000006.1"/>
</dbReference>
<gene>
    <name evidence="2" type="ORF">JFY56_16905</name>
</gene>
<feature type="signal peptide" evidence="1">
    <location>
        <begin position="1"/>
        <end position="25"/>
    </location>
</feature>
<evidence type="ECO:0000256" key="1">
    <source>
        <dbReference type="SAM" id="SignalP"/>
    </source>
</evidence>
<keyword evidence="3" id="KW-1185">Reference proteome</keyword>
<reference evidence="2 3" key="1">
    <citation type="submission" date="2020-12" db="EMBL/GenBank/DDBJ databases">
        <title>Pseudomonas schmalbachii sp. nov. isolated from millipede gut.</title>
        <authorList>
            <person name="Shelomi M."/>
        </authorList>
    </citation>
    <scope>NUCLEOTIDE SEQUENCE [LARGE SCALE GENOMIC DNA]</scope>
    <source>
        <strain evidence="2 3">Milli4</strain>
    </source>
</reference>
<evidence type="ECO:0000313" key="2">
    <source>
        <dbReference type="EMBL" id="MBO3276906.1"/>
    </source>
</evidence>
<accession>A0ABS3TTA3</accession>
<feature type="chain" id="PRO_5046897472" evidence="1">
    <location>
        <begin position="26"/>
        <end position="223"/>
    </location>
</feature>
<name>A0ABS3TTA3_9PSED</name>
<sequence length="223" mass="24820">MRRILFSLCSLLAFTLLGYPVASTAEPLPPNAVMVDIQRYLLLYSATGDERFLARLDALGPIFEEGISGQRNAASLRDMWGLYRGTVEKVRDAYTSRDVELKSAVSQAREVSALFDAFILVDAGRKRPPSLTGNLRRLALLKALQANRELLGETQDQAELDSLVGAIGKQFDDLPNGDRDASRQHGMLQKRWQYLLLTSNAGHTLLYPFNAQIEYLLAHLPAD</sequence>
<evidence type="ECO:0000313" key="3">
    <source>
        <dbReference type="Proteomes" id="UP000669060"/>
    </source>
</evidence>
<dbReference type="Proteomes" id="UP000669060">
    <property type="component" value="Unassembled WGS sequence"/>
</dbReference>